<protein>
    <recommendedName>
        <fullName evidence="1">methionyl-tRNA formyltransferase</fullName>
        <ecNumber evidence="1">2.1.2.9</ecNumber>
    </recommendedName>
</protein>
<dbReference type="EMBL" id="LN483345">
    <property type="protein sequence ID" value="CDZ98835.1"/>
    <property type="molecule type" value="Genomic_DNA"/>
</dbReference>
<accession>A0A0F7SKK1</accession>
<feature type="domain" description="Formyl transferase N-terminal" evidence="2">
    <location>
        <begin position="12"/>
        <end position="170"/>
    </location>
</feature>
<evidence type="ECO:0000313" key="3">
    <source>
        <dbReference type="EMBL" id="CDZ98835.1"/>
    </source>
</evidence>
<dbReference type="AlphaFoldDB" id="A0A0F7SKK1"/>
<dbReference type="SUPFAM" id="SSF53328">
    <property type="entry name" value="Formyltransferase"/>
    <property type="match status" value="1"/>
</dbReference>
<keyword evidence="3" id="KW-0808">Transferase</keyword>
<dbReference type="InterPro" id="IPR041711">
    <property type="entry name" value="Met-tRNA-FMT_N"/>
</dbReference>
<evidence type="ECO:0000256" key="1">
    <source>
        <dbReference type="ARBA" id="ARBA00012261"/>
    </source>
</evidence>
<dbReference type="InterPro" id="IPR002376">
    <property type="entry name" value="Formyl_transf_N"/>
</dbReference>
<dbReference type="PANTHER" id="PTHR11138">
    <property type="entry name" value="METHIONYL-TRNA FORMYLTRANSFERASE"/>
    <property type="match status" value="1"/>
</dbReference>
<dbReference type="PANTHER" id="PTHR11138:SF5">
    <property type="entry name" value="METHIONYL-TRNA FORMYLTRANSFERASE, MITOCHONDRIAL"/>
    <property type="match status" value="1"/>
</dbReference>
<dbReference type="EC" id="2.1.2.9" evidence="1"/>
<dbReference type="InterPro" id="IPR036477">
    <property type="entry name" value="Formyl_transf_N_sf"/>
</dbReference>
<dbReference type="Gene3D" id="3.40.50.12230">
    <property type="match status" value="1"/>
</dbReference>
<name>A0A0F7SKK1_PHARH</name>
<evidence type="ECO:0000259" key="2">
    <source>
        <dbReference type="Pfam" id="PF00551"/>
    </source>
</evidence>
<reference evidence="3" key="1">
    <citation type="submission" date="2014-08" db="EMBL/GenBank/DDBJ databases">
        <authorList>
            <person name="Sharma Rahul"/>
            <person name="Thines Marco"/>
        </authorList>
    </citation>
    <scope>NUCLEOTIDE SEQUENCE</scope>
</reference>
<dbReference type="GO" id="GO:0005739">
    <property type="term" value="C:mitochondrion"/>
    <property type="evidence" value="ECO:0007669"/>
    <property type="project" value="TreeGrafter"/>
</dbReference>
<sequence length="339" mass="37202">MYTPVDVWNRIDVVTPPIQAYGKRKQNLYEPPLMKFAMSNSIEVTTVPEEGIRSWLLPQHYQTPSPTNILLTASFGHILPSSHLQMFESNRALNVHPSLLPKYRGASPIQYALMNQDEITGVSIQNLSDRGADTGALYKQQEFAIPPNSTFETLLSPLATLGGELLVQTLEGLLAGTLESIPQTEVGKSRARKISHELGALNWNKLNASMVYARYRAISHQQSLHTFLPPAPLTPSSHSSDVILTGLFDISLPPAPVPFPTKSSQQPSSKTDLLPGQTFYSKAQNALVVQTVSGQVLVGSVHVAKRSNRVDARQAWLGWKDQGRITDGFVQFVSPPGSE</sequence>
<dbReference type="CDD" id="cd08646">
    <property type="entry name" value="FMT_core_Met-tRNA-FMT_N"/>
    <property type="match status" value="1"/>
</dbReference>
<organism evidence="3">
    <name type="scientific">Phaffia rhodozyma</name>
    <name type="common">Yeast</name>
    <name type="synonym">Xanthophyllomyces dendrorhous</name>
    <dbReference type="NCBI Taxonomy" id="264483"/>
    <lineage>
        <taxon>Eukaryota</taxon>
        <taxon>Fungi</taxon>
        <taxon>Dikarya</taxon>
        <taxon>Basidiomycota</taxon>
        <taxon>Agaricomycotina</taxon>
        <taxon>Tremellomycetes</taxon>
        <taxon>Cystofilobasidiales</taxon>
        <taxon>Mrakiaceae</taxon>
        <taxon>Phaffia</taxon>
    </lineage>
</organism>
<proteinExistence type="predicted"/>
<dbReference type="GO" id="GO:0004479">
    <property type="term" value="F:methionyl-tRNA formyltransferase activity"/>
    <property type="evidence" value="ECO:0007669"/>
    <property type="project" value="UniProtKB-EC"/>
</dbReference>
<dbReference type="Pfam" id="PF00551">
    <property type="entry name" value="Formyl_trans_N"/>
    <property type="match status" value="1"/>
</dbReference>